<protein>
    <submittedName>
        <fullName evidence="3">CPBP family intramembrane glutamic endopeptidase</fullName>
        <ecNumber evidence="3">3.4.-.-</ecNumber>
    </submittedName>
</protein>
<feature type="transmembrane region" description="Helical" evidence="1">
    <location>
        <begin position="155"/>
        <end position="179"/>
    </location>
</feature>
<evidence type="ECO:0000256" key="1">
    <source>
        <dbReference type="SAM" id="Phobius"/>
    </source>
</evidence>
<dbReference type="RefSeq" id="WP_378301145.1">
    <property type="nucleotide sequence ID" value="NZ_JBHTJA010000044.1"/>
</dbReference>
<feature type="transmembrane region" description="Helical" evidence="1">
    <location>
        <begin position="50"/>
        <end position="71"/>
    </location>
</feature>
<proteinExistence type="predicted"/>
<sequence>MQISPDFSTLGLALSVPLLGYVLAEGLVGKRTHERMTRRRDTDPKALTRMFRVWIACAWASTAAALAVLAVSPGVVPSDLGLRLPADPSTTLGMIAGAALAVTLIAAATRFRGGAPAQPALAAMHPRTAAERGWALAMAVTAGVGEEIVYRGLLIALGVGVLGLDPKAAAALALALFVLGHAYQGLRGMLLTAVAGYSLTYLYLTTGSLALPITVHVFIDVMALVVLPSIASRRTAAAAS</sequence>
<dbReference type="Proteomes" id="UP001596972">
    <property type="component" value="Unassembled WGS sequence"/>
</dbReference>
<feature type="transmembrane region" description="Helical" evidence="1">
    <location>
        <begin position="12"/>
        <end position="29"/>
    </location>
</feature>
<reference evidence="4" key="1">
    <citation type="journal article" date="2019" name="Int. J. Syst. Evol. Microbiol.">
        <title>The Global Catalogue of Microorganisms (GCM) 10K type strain sequencing project: providing services to taxonomists for standard genome sequencing and annotation.</title>
        <authorList>
            <consortium name="The Broad Institute Genomics Platform"/>
            <consortium name="The Broad Institute Genome Sequencing Center for Infectious Disease"/>
            <person name="Wu L."/>
            <person name="Ma J."/>
        </authorList>
    </citation>
    <scope>NUCLEOTIDE SEQUENCE [LARGE SCALE GENOMIC DNA]</scope>
    <source>
        <strain evidence="4">JCM 31202</strain>
    </source>
</reference>
<dbReference type="Pfam" id="PF02517">
    <property type="entry name" value="Rce1-like"/>
    <property type="match status" value="1"/>
</dbReference>
<feature type="transmembrane region" description="Helical" evidence="1">
    <location>
        <begin position="132"/>
        <end position="149"/>
    </location>
</feature>
<evidence type="ECO:0000313" key="4">
    <source>
        <dbReference type="Proteomes" id="UP001596972"/>
    </source>
</evidence>
<gene>
    <name evidence="3" type="ORF">ACFQ11_21050</name>
</gene>
<feature type="domain" description="CAAX prenyl protease 2/Lysostaphin resistance protein A-like" evidence="2">
    <location>
        <begin position="134"/>
        <end position="222"/>
    </location>
</feature>
<keyword evidence="1" id="KW-0472">Membrane</keyword>
<evidence type="ECO:0000313" key="3">
    <source>
        <dbReference type="EMBL" id="MFD0902899.1"/>
    </source>
</evidence>
<dbReference type="InterPro" id="IPR003675">
    <property type="entry name" value="Rce1/LyrA-like_dom"/>
</dbReference>
<evidence type="ECO:0000259" key="2">
    <source>
        <dbReference type="Pfam" id="PF02517"/>
    </source>
</evidence>
<name>A0ABW3ERA0_9ACTN</name>
<accession>A0ABW3ERA0</accession>
<organism evidence="3 4">
    <name type="scientific">Actinomadura sediminis</name>
    <dbReference type="NCBI Taxonomy" id="1038904"/>
    <lineage>
        <taxon>Bacteria</taxon>
        <taxon>Bacillati</taxon>
        <taxon>Actinomycetota</taxon>
        <taxon>Actinomycetes</taxon>
        <taxon>Streptosporangiales</taxon>
        <taxon>Thermomonosporaceae</taxon>
        <taxon>Actinomadura</taxon>
    </lineage>
</organism>
<keyword evidence="3" id="KW-0378">Hydrolase</keyword>
<comment type="caution">
    <text evidence="3">The sequence shown here is derived from an EMBL/GenBank/DDBJ whole genome shotgun (WGS) entry which is preliminary data.</text>
</comment>
<dbReference type="EC" id="3.4.-.-" evidence="3"/>
<keyword evidence="4" id="KW-1185">Reference proteome</keyword>
<keyword evidence="1" id="KW-0812">Transmembrane</keyword>
<feature type="transmembrane region" description="Helical" evidence="1">
    <location>
        <begin position="91"/>
        <end position="111"/>
    </location>
</feature>
<dbReference type="GO" id="GO:0016787">
    <property type="term" value="F:hydrolase activity"/>
    <property type="evidence" value="ECO:0007669"/>
    <property type="project" value="UniProtKB-KW"/>
</dbReference>
<keyword evidence="1" id="KW-1133">Transmembrane helix</keyword>
<dbReference type="EMBL" id="JBHTJA010000044">
    <property type="protein sequence ID" value="MFD0902899.1"/>
    <property type="molecule type" value="Genomic_DNA"/>
</dbReference>